<proteinExistence type="predicted"/>
<gene>
    <name evidence="2" type="ORF">M0R45_020652</name>
</gene>
<feature type="compositionally biased region" description="Basic residues" evidence="1">
    <location>
        <begin position="106"/>
        <end position="115"/>
    </location>
</feature>
<evidence type="ECO:0000313" key="2">
    <source>
        <dbReference type="EMBL" id="KAK9933454.1"/>
    </source>
</evidence>
<evidence type="ECO:0000256" key="1">
    <source>
        <dbReference type="SAM" id="MobiDB-lite"/>
    </source>
</evidence>
<feature type="compositionally biased region" description="Basic and acidic residues" evidence="1">
    <location>
        <begin position="66"/>
        <end position="86"/>
    </location>
</feature>
<comment type="caution">
    <text evidence="2">The sequence shown here is derived from an EMBL/GenBank/DDBJ whole genome shotgun (WGS) entry which is preliminary data.</text>
</comment>
<keyword evidence="3" id="KW-1185">Reference proteome</keyword>
<protein>
    <submittedName>
        <fullName evidence="2">Uncharacterized protein</fullName>
    </submittedName>
</protein>
<evidence type="ECO:0000313" key="3">
    <source>
        <dbReference type="Proteomes" id="UP001457282"/>
    </source>
</evidence>
<sequence length="115" mass="12786">MPPCFSRARAHPNAAGIAATANSPILPCGAASIQPRCLAHKSGPSALNSKAVAHTRQLCKSRRWPARVEERDLQRKNQKESERRETEGEELEDRTGSNPVQGHDAVKRKERRNRV</sequence>
<organism evidence="2 3">
    <name type="scientific">Rubus argutus</name>
    <name type="common">Southern blackberry</name>
    <dbReference type="NCBI Taxonomy" id="59490"/>
    <lineage>
        <taxon>Eukaryota</taxon>
        <taxon>Viridiplantae</taxon>
        <taxon>Streptophyta</taxon>
        <taxon>Embryophyta</taxon>
        <taxon>Tracheophyta</taxon>
        <taxon>Spermatophyta</taxon>
        <taxon>Magnoliopsida</taxon>
        <taxon>eudicotyledons</taxon>
        <taxon>Gunneridae</taxon>
        <taxon>Pentapetalae</taxon>
        <taxon>rosids</taxon>
        <taxon>fabids</taxon>
        <taxon>Rosales</taxon>
        <taxon>Rosaceae</taxon>
        <taxon>Rosoideae</taxon>
        <taxon>Rosoideae incertae sedis</taxon>
        <taxon>Rubus</taxon>
    </lineage>
</organism>
<reference evidence="2 3" key="1">
    <citation type="journal article" date="2023" name="G3 (Bethesda)">
        <title>A chromosome-length genome assembly and annotation of blackberry (Rubus argutus, cv. 'Hillquist').</title>
        <authorList>
            <person name="Bruna T."/>
            <person name="Aryal R."/>
            <person name="Dudchenko O."/>
            <person name="Sargent D.J."/>
            <person name="Mead D."/>
            <person name="Buti M."/>
            <person name="Cavallini A."/>
            <person name="Hytonen T."/>
            <person name="Andres J."/>
            <person name="Pham M."/>
            <person name="Weisz D."/>
            <person name="Mascagni F."/>
            <person name="Usai G."/>
            <person name="Natali L."/>
            <person name="Bassil N."/>
            <person name="Fernandez G.E."/>
            <person name="Lomsadze A."/>
            <person name="Armour M."/>
            <person name="Olukolu B."/>
            <person name="Poorten T."/>
            <person name="Britton C."/>
            <person name="Davik J."/>
            <person name="Ashrafi H."/>
            <person name="Aiden E.L."/>
            <person name="Borodovsky M."/>
            <person name="Worthington M."/>
        </authorList>
    </citation>
    <scope>NUCLEOTIDE SEQUENCE [LARGE SCALE GENOMIC DNA]</scope>
    <source>
        <strain evidence="2">PI 553951</strain>
    </source>
</reference>
<accession>A0AAW1XAB2</accession>
<dbReference type="EMBL" id="JBEDUW010000004">
    <property type="protein sequence ID" value="KAK9933454.1"/>
    <property type="molecule type" value="Genomic_DNA"/>
</dbReference>
<dbReference type="AlphaFoldDB" id="A0AAW1XAB2"/>
<feature type="region of interest" description="Disordered" evidence="1">
    <location>
        <begin position="40"/>
        <end position="115"/>
    </location>
</feature>
<name>A0AAW1XAB2_RUBAR</name>
<dbReference type="Proteomes" id="UP001457282">
    <property type="component" value="Unassembled WGS sequence"/>
</dbReference>